<evidence type="ECO:0000259" key="4">
    <source>
        <dbReference type="Pfam" id="PF00685"/>
    </source>
</evidence>
<comment type="caution">
    <text evidence="5">The sequence shown here is derived from an EMBL/GenBank/DDBJ whole genome shotgun (WGS) entry which is preliminary data.</text>
</comment>
<dbReference type="PANTHER" id="PTHR11783">
    <property type="entry name" value="SULFOTRANSFERASE SULT"/>
    <property type="match status" value="1"/>
</dbReference>
<evidence type="ECO:0000313" key="6">
    <source>
        <dbReference type="Proteomes" id="UP001314170"/>
    </source>
</evidence>
<evidence type="ECO:0000256" key="2">
    <source>
        <dbReference type="ARBA" id="ARBA00022679"/>
    </source>
</evidence>
<comment type="similarity">
    <text evidence="1 3">Belongs to the sulfotransferase 1 family.</text>
</comment>
<protein>
    <recommendedName>
        <fullName evidence="3">Sulfotransferase</fullName>
        <ecNumber evidence="3">2.8.2.-</ecNumber>
    </recommendedName>
</protein>
<dbReference type="Proteomes" id="UP001314170">
    <property type="component" value="Unassembled WGS sequence"/>
</dbReference>
<dbReference type="Gene3D" id="3.40.50.300">
    <property type="entry name" value="P-loop containing nucleotide triphosphate hydrolases"/>
    <property type="match status" value="1"/>
</dbReference>
<dbReference type="SUPFAM" id="SSF52540">
    <property type="entry name" value="P-loop containing nucleoside triphosphate hydrolases"/>
    <property type="match status" value="1"/>
</dbReference>
<sequence>VTPPKPTRITYFIGKKLLPEFFLPQFPIFPQDVYALTCNVAQVQHLRTIMSSFSMERSLSRLQCLISKSSKKQENEESQDMQKKAKKKYKALISTLPKERGSSVLDTLYQYQGFWIPINPSLKGMLFMQDHFKAQPTDIFLASPPKCGTTWLKALIFAIINRAQFDLSTHPLLTANPHDLVPFLEGYLYEHQSVSGLEALPSPRVIATHSPYPLLPNSMVNSGCRFVYVCRDPKDAVVSMWHFTEKLLPKLLPRYPIKDVFEKFCRGVSHYGPFWDHVLGYWKLSLEMPEKVLFLKYEDLKKDPLNHVKRLAKFLGQPFTQAEESDGAVQEIIKLCSFESLSNLKVNKSSRTRFRSKNSDFFRKGKVGDWENHLTEEMAAVLDHIMKEKLRDSGLTLKVTPYFA</sequence>
<dbReference type="InterPro" id="IPR000863">
    <property type="entry name" value="Sulfotransferase_dom"/>
</dbReference>
<keyword evidence="2 3" id="KW-0808">Transferase</keyword>
<dbReference type="InterPro" id="IPR027417">
    <property type="entry name" value="P-loop_NTPase"/>
</dbReference>
<evidence type="ECO:0000256" key="3">
    <source>
        <dbReference type="RuleBase" id="RU361155"/>
    </source>
</evidence>
<feature type="domain" description="Sulfotransferase" evidence="4">
    <location>
        <begin position="136"/>
        <end position="394"/>
    </location>
</feature>
<dbReference type="GO" id="GO:0008146">
    <property type="term" value="F:sulfotransferase activity"/>
    <property type="evidence" value="ECO:0007669"/>
    <property type="project" value="InterPro"/>
</dbReference>
<accession>A0AAV1S437</accession>
<gene>
    <name evidence="5" type="ORF">DCAF_LOCUS18317</name>
</gene>
<evidence type="ECO:0000313" key="5">
    <source>
        <dbReference type="EMBL" id="CAK7345602.1"/>
    </source>
</evidence>
<feature type="non-terminal residue" evidence="5">
    <location>
        <position position="1"/>
    </location>
</feature>
<reference evidence="5 6" key="1">
    <citation type="submission" date="2024-01" db="EMBL/GenBank/DDBJ databases">
        <authorList>
            <person name="Waweru B."/>
        </authorList>
    </citation>
    <scope>NUCLEOTIDE SEQUENCE [LARGE SCALE GENOMIC DNA]</scope>
</reference>
<dbReference type="EC" id="2.8.2.-" evidence="3"/>
<proteinExistence type="inferred from homology"/>
<organism evidence="5 6">
    <name type="scientific">Dovyalis caffra</name>
    <dbReference type="NCBI Taxonomy" id="77055"/>
    <lineage>
        <taxon>Eukaryota</taxon>
        <taxon>Viridiplantae</taxon>
        <taxon>Streptophyta</taxon>
        <taxon>Embryophyta</taxon>
        <taxon>Tracheophyta</taxon>
        <taxon>Spermatophyta</taxon>
        <taxon>Magnoliopsida</taxon>
        <taxon>eudicotyledons</taxon>
        <taxon>Gunneridae</taxon>
        <taxon>Pentapetalae</taxon>
        <taxon>rosids</taxon>
        <taxon>fabids</taxon>
        <taxon>Malpighiales</taxon>
        <taxon>Salicaceae</taxon>
        <taxon>Flacourtieae</taxon>
        <taxon>Dovyalis</taxon>
    </lineage>
</organism>
<evidence type="ECO:0000256" key="1">
    <source>
        <dbReference type="ARBA" id="ARBA00005771"/>
    </source>
</evidence>
<dbReference type="Pfam" id="PF00685">
    <property type="entry name" value="Sulfotransfer_1"/>
    <property type="match status" value="1"/>
</dbReference>
<keyword evidence="6" id="KW-1185">Reference proteome</keyword>
<dbReference type="AlphaFoldDB" id="A0AAV1S437"/>
<name>A0AAV1S437_9ROSI</name>
<dbReference type="EMBL" id="CAWUPB010001168">
    <property type="protein sequence ID" value="CAK7345602.1"/>
    <property type="molecule type" value="Genomic_DNA"/>
</dbReference>